<comment type="caution">
    <text evidence="1">The sequence shown here is derived from an EMBL/GenBank/DDBJ whole genome shotgun (WGS) entry which is preliminary data.</text>
</comment>
<dbReference type="EMBL" id="QRPB01000001">
    <property type="protein sequence ID" value="RHL83335.1"/>
    <property type="molecule type" value="Genomic_DNA"/>
</dbReference>
<sequence>MKNYMKKNICFGLVFMMLFIVQGHITTYALENSKVSNSIAITSQPTAVTGKIGDKVEFSIGASGTNLKYQWQYIIKGQNSWKNFDNGNASTMKKVLGESFDDLKVRVVITDGNGNSVTSDTVTVTLVKAPVITSQPTAVTGKIDDAVEFRVGASGTNLKYQWQYIIKGQNSWKNFDNGNASTMKKVLGESFDDLKVRVVITDGNGNSVTSDTVTVTLVKAPVITSQPTAVTGKIGDKVEFSIGASGTNLKYQWQYIIKGQNSWKNFDNGNASTMKKVLGESFDDLKVRVVITDGNGNSVTSNTVNVTLIKSEDWELPIM</sequence>
<evidence type="ECO:0008006" key="3">
    <source>
        <dbReference type="Google" id="ProtNLM"/>
    </source>
</evidence>
<name>A0A396FMD1_9FIRM</name>
<dbReference type="Proteomes" id="UP000266698">
    <property type="component" value="Unassembled WGS sequence"/>
</dbReference>
<organism evidence="1 2">
    <name type="scientific">Agathobacter rectalis</name>
    <dbReference type="NCBI Taxonomy" id="39491"/>
    <lineage>
        <taxon>Bacteria</taxon>
        <taxon>Bacillati</taxon>
        <taxon>Bacillota</taxon>
        <taxon>Clostridia</taxon>
        <taxon>Lachnospirales</taxon>
        <taxon>Lachnospiraceae</taxon>
        <taxon>Agathobacter</taxon>
    </lineage>
</organism>
<evidence type="ECO:0000313" key="2">
    <source>
        <dbReference type="Proteomes" id="UP000266698"/>
    </source>
</evidence>
<protein>
    <recommendedName>
        <fullName evidence="3">Ig-like domain-containing protein</fullName>
    </recommendedName>
</protein>
<dbReference type="AlphaFoldDB" id="A0A396FMD1"/>
<gene>
    <name evidence="1" type="ORF">DW001_01235</name>
</gene>
<dbReference type="RefSeq" id="WP_118374874.1">
    <property type="nucleotide sequence ID" value="NZ_QRPB01000001.1"/>
</dbReference>
<proteinExistence type="predicted"/>
<reference evidence="1 2" key="1">
    <citation type="submission" date="2018-08" db="EMBL/GenBank/DDBJ databases">
        <title>A genome reference for cultivated species of the human gut microbiota.</title>
        <authorList>
            <person name="Zou Y."/>
            <person name="Xue W."/>
            <person name="Luo G."/>
        </authorList>
    </citation>
    <scope>NUCLEOTIDE SEQUENCE [LARGE SCALE GENOMIC DNA]</scope>
    <source>
        <strain evidence="1 2">AF36-2BH</strain>
    </source>
</reference>
<evidence type="ECO:0000313" key="1">
    <source>
        <dbReference type="EMBL" id="RHL83335.1"/>
    </source>
</evidence>
<accession>A0A396FMD1</accession>